<dbReference type="GeneID" id="115878282"/>
<keyword evidence="2" id="KW-1185">Reference proteome</keyword>
<feature type="compositionally biased region" description="Polar residues" evidence="1">
    <location>
        <begin position="133"/>
        <end position="143"/>
    </location>
</feature>
<feature type="region of interest" description="Disordered" evidence="1">
    <location>
        <begin position="106"/>
        <end position="155"/>
    </location>
</feature>
<reference evidence="3" key="1">
    <citation type="submission" date="2025-08" db="UniProtKB">
        <authorList>
            <consortium name="RefSeq"/>
        </authorList>
    </citation>
    <scope>IDENTIFICATION</scope>
    <source>
        <tissue evidence="3">Gonads</tissue>
    </source>
</reference>
<evidence type="ECO:0000313" key="3">
    <source>
        <dbReference type="RefSeq" id="XP_030750596.1"/>
    </source>
</evidence>
<evidence type="ECO:0000313" key="2">
    <source>
        <dbReference type="Proteomes" id="UP000504635"/>
    </source>
</evidence>
<gene>
    <name evidence="3" type="primary">LOC115878282</name>
</gene>
<evidence type="ECO:0000256" key="1">
    <source>
        <dbReference type="SAM" id="MobiDB-lite"/>
    </source>
</evidence>
<accession>A0A6J2XHK4</accession>
<name>A0A6J2XHK4_SITOR</name>
<dbReference type="InParanoid" id="A0A6J2XHK4"/>
<dbReference type="OrthoDB" id="6763911at2759"/>
<dbReference type="Proteomes" id="UP000504635">
    <property type="component" value="Unplaced"/>
</dbReference>
<organism evidence="2 3">
    <name type="scientific">Sitophilus oryzae</name>
    <name type="common">Rice weevil</name>
    <name type="synonym">Curculio oryzae</name>
    <dbReference type="NCBI Taxonomy" id="7048"/>
    <lineage>
        <taxon>Eukaryota</taxon>
        <taxon>Metazoa</taxon>
        <taxon>Ecdysozoa</taxon>
        <taxon>Arthropoda</taxon>
        <taxon>Hexapoda</taxon>
        <taxon>Insecta</taxon>
        <taxon>Pterygota</taxon>
        <taxon>Neoptera</taxon>
        <taxon>Endopterygota</taxon>
        <taxon>Coleoptera</taxon>
        <taxon>Polyphaga</taxon>
        <taxon>Cucujiformia</taxon>
        <taxon>Curculionidae</taxon>
        <taxon>Dryophthorinae</taxon>
        <taxon>Sitophilus</taxon>
    </lineage>
</organism>
<proteinExistence type="predicted"/>
<protein>
    <submittedName>
        <fullName evidence="3">Uncharacterized protein LOC115878282</fullName>
    </submittedName>
</protein>
<dbReference type="KEGG" id="soy:115878282"/>
<sequence length="314" mass="36456">MEMLDKHKKTARKQFEIYLQYIRRYAILKMGWAVQREYTSELSNIWHDMTMKLNDCEGPIRDTSHWKKVFTEWKSHTRRKLKYNRTLNDIEKELIDITGLTGIPDKRRSKLDRSKRNSVQENQKSADRENDRNVSNTNITIKQETPDGWSDTTGTSVIEGEVIDSGSDKVDLKTEQKIVSEEKRDVNKKQIAKRENQNHVAVATTTEKCQRGRIRKVVIVERPHQQQSEKNQTVPMSPREFDQQRVVITTAMNSPHGYASPIPSRREVGIQATETSSGNFNERNLLNIAKLDNALNNLSNAINRYCDIVTRLPF</sequence>
<dbReference type="AlphaFoldDB" id="A0A6J2XHK4"/>
<dbReference type="RefSeq" id="XP_030750596.1">
    <property type="nucleotide sequence ID" value="XM_030894736.1"/>
</dbReference>